<dbReference type="EMBL" id="FOKI01000012">
    <property type="protein sequence ID" value="SFB09973.1"/>
    <property type="molecule type" value="Genomic_DNA"/>
</dbReference>
<reference evidence="1 2" key="1">
    <citation type="submission" date="2016-10" db="EMBL/GenBank/DDBJ databases">
        <authorList>
            <person name="de Groot N.N."/>
        </authorList>
    </citation>
    <scope>NUCLEOTIDE SEQUENCE [LARGE SCALE GENOMIC DNA]</scope>
    <source>
        <strain evidence="1 2">DSM 12271</strain>
    </source>
</reference>
<organism evidence="1 2">
    <name type="scientific">Clostridium frigidicarnis</name>
    <dbReference type="NCBI Taxonomy" id="84698"/>
    <lineage>
        <taxon>Bacteria</taxon>
        <taxon>Bacillati</taxon>
        <taxon>Bacillota</taxon>
        <taxon>Clostridia</taxon>
        <taxon>Eubacteriales</taxon>
        <taxon>Clostridiaceae</taxon>
        <taxon>Clostridium</taxon>
    </lineage>
</organism>
<dbReference type="AlphaFoldDB" id="A0A1I0YCQ7"/>
<gene>
    <name evidence="1" type="ORF">SAMN04488528_101211</name>
</gene>
<accession>A0A1I0YCQ7</accession>
<evidence type="ECO:0000313" key="2">
    <source>
        <dbReference type="Proteomes" id="UP000198619"/>
    </source>
</evidence>
<dbReference type="STRING" id="84698.SAMN04488528_101211"/>
<dbReference type="Proteomes" id="UP000198619">
    <property type="component" value="Unassembled WGS sequence"/>
</dbReference>
<evidence type="ECO:0000313" key="1">
    <source>
        <dbReference type="EMBL" id="SFB09973.1"/>
    </source>
</evidence>
<name>A0A1I0YCQ7_9CLOT</name>
<sequence>MLYIFFLTSMINPNDKKFNPYRFSIKEKFIKFSPNQMVSFEKIKEDLKVASIKFIIKQAEKSGDEDK</sequence>
<keyword evidence="2" id="KW-1185">Reference proteome</keyword>
<protein>
    <submittedName>
        <fullName evidence="1">Uncharacterized protein</fullName>
    </submittedName>
</protein>
<proteinExistence type="predicted"/>